<proteinExistence type="predicted"/>
<organism evidence="2 3">
    <name type="scientific">Passalora fulva</name>
    <name type="common">Tomato leaf mold</name>
    <name type="synonym">Cladosporium fulvum</name>
    <dbReference type="NCBI Taxonomy" id="5499"/>
    <lineage>
        <taxon>Eukaryota</taxon>
        <taxon>Fungi</taxon>
        <taxon>Dikarya</taxon>
        <taxon>Ascomycota</taxon>
        <taxon>Pezizomycotina</taxon>
        <taxon>Dothideomycetes</taxon>
        <taxon>Dothideomycetidae</taxon>
        <taxon>Mycosphaerellales</taxon>
        <taxon>Mycosphaerellaceae</taxon>
        <taxon>Fulvia</taxon>
    </lineage>
</organism>
<accession>A0A9Q8LAR2</accession>
<reference evidence="2" key="1">
    <citation type="submission" date="2021-12" db="EMBL/GenBank/DDBJ databases">
        <authorList>
            <person name="Zaccaron A."/>
            <person name="Stergiopoulos I."/>
        </authorList>
    </citation>
    <scope>NUCLEOTIDE SEQUENCE</scope>
    <source>
        <strain evidence="2">Race5_Kim</strain>
    </source>
</reference>
<evidence type="ECO:0000256" key="1">
    <source>
        <dbReference type="SAM" id="MobiDB-lite"/>
    </source>
</evidence>
<protein>
    <submittedName>
        <fullName evidence="2">Uncharacterized protein</fullName>
    </submittedName>
</protein>
<evidence type="ECO:0000313" key="3">
    <source>
        <dbReference type="Proteomes" id="UP000756132"/>
    </source>
</evidence>
<reference evidence="2" key="2">
    <citation type="journal article" date="2022" name="Microb. Genom.">
        <title>A chromosome-scale genome assembly of the tomato pathogen Cladosporium fulvum reveals a compartmentalized genome architecture and the presence of a dispensable chromosome.</title>
        <authorList>
            <person name="Zaccaron A.Z."/>
            <person name="Chen L.H."/>
            <person name="Samaras A."/>
            <person name="Stergiopoulos I."/>
        </authorList>
    </citation>
    <scope>NUCLEOTIDE SEQUENCE</scope>
    <source>
        <strain evidence="2">Race5_Kim</strain>
    </source>
</reference>
<dbReference type="Proteomes" id="UP000756132">
    <property type="component" value="Chromosome 2"/>
</dbReference>
<sequence>MGITMKAQKRPHASTDTDEEVEMPSKKHRPVSTNPRPVYYPSFYTTICIYSSEGVAIINKVCLDIGFSASGPVGHINPSTVEKCKLEKYQHKAAVRVASGDLYTTLYCVKVPLTFETATGNITVPDVELRVNLHDCSSDQILLETGVLHLLGGVHDHRTNPPSFQVTDPETESLVLLESCSERDKNHTDVIWKTDQNLYLNHIFQQPGFVQFGTKLALPDVALEAVATSMELLDFNPNAPQMIQKFQVRKDQAYEHFFPLWQAVYVWALKEDFVVEVDELVEAGVKGAELEEARERLTKEKHQRLREWMMKYENRSGLSNVLRESGERSDRGQEKGDTQ</sequence>
<dbReference type="GeneID" id="71982592"/>
<keyword evidence="3" id="KW-1185">Reference proteome</keyword>
<dbReference type="AlphaFoldDB" id="A0A9Q8LAR2"/>
<feature type="region of interest" description="Disordered" evidence="1">
    <location>
        <begin position="319"/>
        <end position="339"/>
    </location>
</feature>
<dbReference type="EMBL" id="CP090164">
    <property type="protein sequence ID" value="UJO13987.1"/>
    <property type="molecule type" value="Genomic_DNA"/>
</dbReference>
<evidence type="ECO:0000313" key="2">
    <source>
        <dbReference type="EMBL" id="UJO13987.1"/>
    </source>
</evidence>
<dbReference type="OrthoDB" id="10670241at2759"/>
<name>A0A9Q8LAR2_PASFU</name>
<feature type="region of interest" description="Disordered" evidence="1">
    <location>
        <begin position="1"/>
        <end position="33"/>
    </location>
</feature>
<gene>
    <name evidence="2" type="ORF">CLAFUR5_02714</name>
</gene>
<dbReference type="RefSeq" id="XP_047758353.1">
    <property type="nucleotide sequence ID" value="XM_047901862.1"/>
</dbReference>
<feature type="compositionally biased region" description="Basic and acidic residues" evidence="1">
    <location>
        <begin position="324"/>
        <end position="339"/>
    </location>
</feature>
<dbReference type="KEGG" id="ffu:CLAFUR5_02714"/>